<dbReference type="PANTHER" id="PTHR37461:SF1">
    <property type="entry name" value="ANTI-SIGMA-K FACTOR RSKA"/>
    <property type="match status" value="1"/>
</dbReference>
<keyword evidence="11" id="KW-1185">Reference proteome</keyword>
<evidence type="ECO:0000259" key="9">
    <source>
        <dbReference type="Pfam" id="PF13490"/>
    </source>
</evidence>
<dbReference type="InterPro" id="IPR051474">
    <property type="entry name" value="Anti-sigma-K/W_factor"/>
</dbReference>
<dbReference type="PANTHER" id="PTHR37461">
    <property type="entry name" value="ANTI-SIGMA-K FACTOR RSKA"/>
    <property type="match status" value="1"/>
</dbReference>
<dbReference type="KEGG" id="fwa:DCMF_02290"/>
<feature type="transmembrane region" description="Helical" evidence="8">
    <location>
        <begin position="191"/>
        <end position="209"/>
    </location>
</feature>
<comment type="subcellular location">
    <subcellularLocation>
        <location evidence="1">Membrane</location>
        <topology evidence="1">Single-pass membrane protein</topology>
    </subcellularLocation>
</comment>
<dbReference type="Proteomes" id="UP000323521">
    <property type="component" value="Chromosome"/>
</dbReference>
<dbReference type="InterPro" id="IPR027383">
    <property type="entry name" value="Znf_put"/>
</dbReference>
<keyword evidence="4 8" id="KW-0472">Membrane</keyword>
<reference evidence="10 11" key="1">
    <citation type="submission" date="2016-10" db="EMBL/GenBank/DDBJ databases">
        <title>Complete Genome Sequence of Peptococcaceae strain DCMF.</title>
        <authorList>
            <person name="Edwards R.J."/>
            <person name="Holland S.I."/>
            <person name="Deshpande N.P."/>
            <person name="Wong Y.K."/>
            <person name="Ertan H."/>
            <person name="Manefield M."/>
            <person name="Russell T.L."/>
            <person name="Lee M.J."/>
        </authorList>
    </citation>
    <scope>NUCLEOTIDE SEQUENCE [LARGE SCALE GENOMIC DNA]</scope>
    <source>
        <strain evidence="10 11">DCMF</strain>
    </source>
</reference>
<dbReference type="GO" id="GO:0006417">
    <property type="term" value="P:regulation of translation"/>
    <property type="evidence" value="ECO:0007669"/>
    <property type="project" value="TreeGrafter"/>
</dbReference>
<name>A0A3G1KMT5_FORW1</name>
<dbReference type="Gene3D" id="1.10.10.1320">
    <property type="entry name" value="Anti-sigma factor, zinc-finger domain"/>
    <property type="match status" value="1"/>
</dbReference>
<dbReference type="EMBL" id="CP017634">
    <property type="protein sequence ID" value="ATW23778.1"/>
    <property type="molecule type" value="Genomic_DNA"/>
</dbReference>
<dbReference type="InterPro" id="IPR041916">
    <property type="entry name" value="Anti_sigma_zinc_sf"/>
</dbReference>
<organism evidence="10 11">
    <name type="scientific">Formimonas warabiya</name>
    <dbReference type="NCBI Taxonomy" id="1761012"/>
    <lineage>
        <taxon>Bacteria</taxon>
        <taxon>Bacillati</taxon>
        <taxon>Bacillota</taxon>
        <taxon>Clostridia</taxon>
        <taxon>Eubacteriales</taxon>
        <taxon>Peptococcaceae</taxon>
        <taxon>Candidatus Formimonas</taxon>
    </lineage>
</organism>
<feature type="compositionally biased region" description="Polar residues" evidence="7">
    <location>
        <begin position="122"/>
        <end position="134"/>
    </location>
</feature>
<keyword evidence="2 8" id="KW-0812">Transmembrane</keyword>
<evidence type="ECO:0000256" key="6">
    <source>
        <dbReference type="ARBA" id="ARBA00024438"/>
    </source>
</evidence>
<comment type="similarity">
    <text evidence="5">Belongs to the zinc-associated anti-sigma factor (ZAS) superfamily. Anti-sigma-W factor family.</text>
</comment>
<accession>A0A3G1KMT5</accession>
<evidence type="ECO:0000256" key="7">
    <source>
        <dbReference type="SAM" id="MobiDB-lite"/>
    </source>
</evidence>
<evidence type="ECO:0000256" key="1">
    <source>
        <dbReference type="ARBA" id="ARBA00004167"/>
    </source>
</evidence>
<feature type="compositionally biased region" description="Polar residues" evidence="7">
    <location>
        <begin position="156"/>
        <end position="176"/>
    </location>
</feature>
<evidence type="ECO:0000313" key="10">
    <source>
        <dbReference type="EMBL" id="ATW23778.1"/>
    </source>
</evidence>
<protein>
    <recommendedName>
        <fullName evidence="6">Anti-sigma-W factor RsiW</fullName>
    </recommendedName>
</protein>
<evidence type="ECO:0000256" key="5">
    <source>
        <dbReference type="ARBA" id="ARBA00024353"/>
    </source>
</evidence>
<keyword evidence="3 8" id="KW-1133">Transmembrane helix</keyword>
<evidence type="ECO:0000256" key="8">
    <source>
        <dbReference type="SAM" id="Phobius"/>
    </source>
</evidence>
<evidence type="ECO:0000256" key="2">
    <source>
        <dbReference type="ARBA" id="ARBA00022692"/>
    </source>
</evidence>
<dbReference type="RefSeq" id="WP_148132942.1">
    <property type="nucleotide sequence ID" value="NZ_CP017634.1"/>
</dbReference>
<feature type="region of interest" description="Disordered" evidence="7">
    <location>
        <begin position="122"/>
        <end position="176"/>
    </location>
</feature>
<feature type="domain" description="Putative zinc-finger" evidence="9">
    <location>
        <begin position="3"/>
        <end position="37"/>
    </location>
</feature>
<evidence type="ECO:0000256" key="3">
    <source>
        <dbReference type="ARBA" id="ARBA00022989"/>
    </source>
</evidence>
<evidence type="ECO:0000313" key="11">
    <source>
        <dbReference type="Proteomes" id="UP000323521"/>
    </source>
</evidence>
<feature type="transmembrane region" description="Helical" evidence="8">
    <location>
        <begin position="99"/>
        <end position="116"/>
    </location>
</feature>
<dbReference type="Pfam" id="PF13490">
    <property type="entry name" value="zf-HC2"/>
    <property type="match status" value="1"/>
</dbReference>
<sequence>MNCLDIQDLLSPYLDDVLTSEEILMVENHLEGCPSCRKDLAELKETVALIQSIPEVPLPSDFSDQIHDLLTKVHEDKNREMPLETGRKWWKKFAGPQRIFVAAAAMIIIVLSLFGSDLFQKPQQDGGQAPSIMSAQPAGEEESAASKSPAEDQDLQSESSTAERSMKSSVQKDGTQEKNIQVFTRGKVQTIIIFIVVTAAAVLVAGKAFKLFKQ</sequence>
<dbReference type="GO" id="GO:0016989">
    <property type="term" value="F:sigma factor antagonist activity"/>
    <property type="evidence" value="ECO:0007669"/>
    <property type="project" value="TreeGrafter"/>
</dbReference>
<gene>
    <name evidence="10" type="ORF">DCMF_02290</name>
</gene>
<proteinExistence type="inferred from homology"/>
<dbReference type="AlphaFoldDB" id="A0A3G1KMT5"/>
<dbReference type="GO" id="GO:0016020">
    <property type="term" value="C:membrane"/>
    <property type="evidence" value="ECO:0007669"/>
    <property type="project" value="UniProtKB-SubCell"/>
</dbReference>
<dbReference type="OrthoDB" id="1805316at2"/>
<evidence type="ECO:0000256" key="4">
    <source>
        <dbReference type="ARBA" id="ARBA00023136"/>
    </source>
</evidence>